<protein>
    <submittedName>
        <fullName evidence="1">Uncharacterized protein</fullName>
    </submittedName>
</protein>
<dbReference type="EMBL" id="JAYWTM010000007">
    <property type="protein sequence ID" value="MEC5343087.1"/>
    <property type="molecule type" value="Genomic_DNA"/>
</dbReference>
<name>A0ABU6JR55_9GAMM</name>
<accession>A0ABU6JR55</accession>
<dbReference type="RefSeq" id="WP_327618067.1">
    <property type="nucleotide sequence ID" value="NZ_JAYWTM010000007.1"/>
</dbReference>
<evidence type="ECO:0000313" key="2">
    <source>
        <dbReference type="Proteomes" id="UP001309705"/>
    </source>
</evidence>
<reference evidence="1 2" key="1">
    <citation type="journal article" date="2017" name="Int. J. Syst. Evol. Microbiol.">
        <title>Brenneria populi subsp. brevivirga subsp. nov. isolated from symptomatic bark of Populus x euramericana canker, and description of Brenneria populi subsp. populi subsp. nov.</title>
        <authorList>
            <person name="Zheng M.H."/>
            <person name="Piao C.G."/>
            <person name="Xue H."/>
            <person name="Guo M.W."/>
            <person name="Li Y."/>
        </authorList>
    </citation>
    <scope>NUCLEOTIDE SEQUENCE [LARGE SCALE GENOMIC DNA]</scope>
    <source>
        <strain evidence="1 2">D9-5</strain>
    </source>
</reference>
<sequence length="49" mass="5791">MQPRRYGEGRDAERSLVVCLFRQALDLFMQLHILVAGLPFGRQISWRMK</sequence>
<evidence type="ECO:0000313" key="1">
    <source>
        <dbReference type="EMBL" id="MEC5343087.1"/>
    </source>
</evidence>
<dbReference type="Proteomes" id="UP001309705">
    <property type="component" value="Unassembled WGS sequence"/>
</dbReference>
<proteinExistence type="predicted"/>
<comment type="caution">
    <text evidence="1">The sequence shown here is derived from an EMBL/GenBank/DDBJ whole genome shotgun (WGS) entry which is preliminary data.</text>
</comment>
<keyword evidence="2" id="KW-1185">Reference proteome</keyword>
<organism evidence="1 2">
    <name type="scientific">Brenneria populi</name>
    <dbReference type="NCBI Taxonomy" id="1505588"/>
    <lineage>
        <taxon>Bacteria</taxon>
        <taxon>Pseudomonadati</taxon>
        <taxon>Pseudomonadota</taxon>
        <taxon>Gammaproteobacteria</taxon>
        <taxon>Enterobacterales</taxon>
        <taxon>Pectobacteriaceae</taxon>
        <taxon>Brenneria</taxon>
    </lineage>
</organism>
<gene>
    <name evidence="1" type="ORF">VSX58_10840</name>
</gene>